<evidence type="ECO:0000313" key="1">
    <source>
        <dbReference type="EMBL" id="GAG89420.1"/>
    </source>
</evidence>
<comment type="caution">
    <text evidence="1">The sequence shown here is derived from an EMBL/GenBank/DDBJ whole genome shotgun (WGS) entry which is preliminary data.</text>
</comment>
<organism evidence="1">
    <name type="scientific">marine sediment metagenome</name>
    <dbReference type="NCBI Taxonomy" id="412755"/>
    <lineage>
        <taxon>unclassified sequences</taxon>
        <taxon>metagenomes</taxon>
        <taxon>ecological metagenomes</taxon>
    </lineage>
</organism>
<reference evidence="1" key="1">
    <citation type="journal article" date="2014" name="Front. Microbiol.">
        <title>High frequency of phylogenetically diverse reductive dehalogenase-homologous genes in deep subseafloor sedimentary metagenomes.</title>
        <authorList>
            <person name="Kawai M."/>
            <person name="Futagami T."/>
            <person name="Toyoda A."/>
            <person name="Takaki Y."/>
            <person name="Nishi S."/>
            <person name="Hori S."/>
            <person name="Arai W."/>
            <person name="Tsubouchi T."/>
            <person name="Morono Y."/>
            <person name="Uchiyama I."/>
            <person name="Ito T."/>
            <person name="Fujiyama A."/>
            <person name="Inagaki F."/>
            <person name="Takami H."/>
        </authorList>
    </citation>
    <scope>NUCLEOTIDE SEQUENCE</scope>
    <source>
        <strain evidence="1">Expedition CK06-06</strain>
    </source>
</reference>
<gene>
    <name evidence="1" type="ORF">S01H4_25101</name>
</gene>
<accession>X1B345</accession>
<dbReference type="AlphaFoldDB" id="X1B345"/>
<protein>
    <submittedName>
        <fullName evidence="1">Uncharacterized protein</fullName>
    </submittedName>
</protein>
<sequence>MENPYLPKGYTEKSLIHKLVTKNIKEILLSCGLKEDILYKVTGNEWNLDHIIGLIESNYETLFS</sequence>
<name>X1B345_9ZZZZ</name>
<dbReference type="EMBL" id="BART01011897">
    <property type="protein sequence ID" value="GAG89420.1"/>
    <property type="molecule type" value="Genomic_DNA"/>
</dbReference>
<proteinExistence type="predicted"/>